<protein>
    <submittedName>
        <fullName evidence="2">Uncharacterized protein (TIGR03086 family)</fullName>
    </submittedName>
</protein>
<dbReference type="NCBIfam" id="TIGR03083">
    <property type="entry name" value="maleylpyruvate isomerase family mycothiol-dependent enzyme"/>
    <property type="match status" value="1"/>
</dbReference>
<dbReference type="RefSeq" id="WP_141790223.1">
    <property type="nucleotide sequence ID" value="NZ_BAAAKX010000008.1"/>
</dbReference>
<gene>
    <name evidence="2" type="ORF">FB474_3616</name>
</gene>
<keyword evidence="3" id="KW-1185">Reference proteome</keyword>
<evidence type="ECO:0000313" key="3">
    <source>
        <dbReference type="Proteomes" id="UP000319514"/>
    </source>
</evidence>
<evidence type="ECO:0000259" key="1">
    <source>
        <dbReference type="Pfam" id="PF11716"/>
    </source>
</evidence>
<reference evidence="2 3" key="1">
    <citation type="submission" date="2019-06" db="EMBL/GenBank/DDBJ databases">
        <title>Sequencing the genomes of 1000 actinobacteria strains.</title>
        <authorList>
            <person name="Klenk H.-P."/>
        </authorList>
    </citation>
    <scope>NUCLEOTIDE SEQUENCE [LARGE SCALE GENOMIC DNA]</scope>
    <source>
        <strain evidence="2 3">DSM 18082</strain>
    </source>
</reference>
<dbReference type="NCBIfam" id="TIGR03086">
    <property type="entry name" value="TIGR03086 family metal-binding protein"/>
    <property type="match status" value="1"/>
</dbReference>
<dbReference type="InterPro" id="IPR017517">
    <property type="entry name" value="Maleyloyr_isom"/>
</dbReference>
<accession>A0A542Z966</accession>
<organism evidence="2 3">
    <name type="scientific">Oryzihumus leptocrescens</name>
    <dbReference type="NCBI Taxonomy" id="297536"/>
    <lineage>
        <taxon>Bacteria</taxon>
        <taxon>Bacillati</taxon>
        <taxon>Actinomycetota</taxon>
        <taxon>Actinomycetes</taxon>
        <taxon>Micrococcales</taxon>
        <taxon>Intrasporangiaceae</taxon>
        <taxon>Oryzihumus</taxon>
    </lineage>
</organism>
<comment type="caution">
    <text evidence="2">The sequence shown here is derived from an EMBL/GenBank/DDBJ whole genome shotgun (WGS) entry which is preliminary data.</text>
</comment>
<dbReference type="Proteomes" id="UP000319514">
    <property type="component" value="Unassembled WGS sequence"/>
</dbReference>
<dbReference type="OrthoDB" id="5185819at2"/>
<dbReference type="InterPro" id="IPR024344">
    <property type="entry name" value="MDMPI_metal-binding"/>
</dbReference>
<feature type="domain" description="Mycothiol-dependent maleylpyruvate isomerase metal-binding" evidence="1">
    <location>
        <begin position="17"/>
        <end position="130"/>
    </location>
</feature>
<dbReference type="EMBL" id="VFOQ01000002">
    <property type="protein sequence ID" value="TQL56855.1"/>
    <property type="molecule type" value="Genomic_DNA"/>
</dbReference>
<dbReference type="SUPFAM" id="SSF109854">
    <property type="entry name" value="DinB/YfiT-like putative metalloenzymes"/>
    <property type="match status" value="1"/>
</dbReference>
<sequence>MTFQQQRDDYLAALGWVADLMASTPPAQLGLPTPCAEYDARTLMGHLIGTAERGLGTAERRSTSHVPHVVTDVPDEELASTYAALARRIGDAWAALSGGDQVRAPWGECSAREAARGFTVETVTHGWDLAVATGRDSEAPDGIAARCLMVAESVIPGRLRGVMYAESVPAELGASTTEQLANLLGHQRL</sequence>
<name>A0A542Z966_9MICO</name>
<dbReference type="GO" id="GO:0046872">
    <property type="term" value="F:metal ion binding"/>
    <property type="evidence" value="ECO:0007669"/>
    <property type="project" value="InterPro"/>
</dbReference>
<dbReference type="Pfam" id="PF11716">
    <property type="entry name" value="MDMPI_N"/>
    <property type="match status" value="1"/>
</dbReference>
<dbReference type="InterPro" id="IPR017520">
    <property type="entry name" value="CHP03086"/>
</dbReference>
<dbReference type="Gene3D" id="1.20.120.450">
    <property type="entry name" value="dinb family like domain"/>
    <property type="match status" value="1"/>
</dbReference>
<dbReference type="AlphaFoldDB" id="A0A542Z966"/>
<evidence type="ECO:0000313" key="2">
    <source>
        <dbReference type="EMBL" id="TQL56855.1"/>
    </source>
</evidence>
<dbReference type="InterPro" id="IPR034660">
    <property type="entry name" value="DinB/YfiT-like"/>
</dbReference>
<proteinExistence type="predicted"/>